<evidence type="ECO:0000313" key="11">
    <source>
        <dbReference type="EMBL" id="KAJ2000133.1"/>
    </source>
</evidence>
<dbReference type="Gene3D" id="3.40.50.10470">
    <property type="entry name" value="Translation initiation factor eif-2b, domain 2"/>
    <property type="match status" value="1"/>
</dbReference>
<name>A0A9W8BAF1_9FUNG</name>
<keyword evidence="3" id="KW-0963">Cytoplasm</keyword>
<organism evidence="11 12">
    <name type="scientific">Coemansia thaxteri</name>
    <dbReference type="NCBI Taxonomy" id="2663907"/>
    <lineage>
        <taxon>Eukaryota</taxon>
        <taxon>Fungi</taxon>
        <taxon>Fungi incertae sedis</taxon>
        <taxon>Zoopagomycota</taxon>
        <taxon>Kickxellomycotina</taxon>
        <taxon>Kickxellomycetes</taxon>
        <taxon>Kickxellales</taxon>
        <taxon>Kickxellaceae</taxon>
        <taxon>Coemansia</taxon>
    </lineage>
</organism>
<keyword evidence="5" id="KW-0648">Protein biosynthesis</keyword>
<comment type="subcellular location">
    <subcellularLocation>
        <location evidence="1">Cytoplasm</location>
        <location evidence="1">Cytosol</location>
    </subcellularLocation>
</comment>
<evidence type="ECO:0000256" key="5">
    <source>
        <dbReference type="ARBA" id="ARBA00022917"/>
    </source>
</evidence>
<dbReference type="EMBL" id="JANBQF010000578">
    <property type="protein sequence ID" value="KAJ2000133.1"/>
    <property type="molecule type" value="Genomic_DNA"/>
</dbReference>
<evidence type="ECO:0000256" key="9">
    <source>
        <dbReference type="RuleBase" id="RU003814"/>
    </source>
</evidence>
<dbReference type="SUPFAM" id="SSF100950">
    <property type="entry name" value="NagB/RpiA/CoA transferase-like"/>
    <property type="match status" value="1"/>
</dbReference>
<reference evidence="11" key="1">
    <citation type="submission" date="2022-07" db="EMBL/GenBank/DDBJ databases">
        <title>Phylogenomic reconstructions and comparative analyses of Kickxellomycotina fungi.</title>
        <authorList>
            <person name="Reynolds N.K."/>
            <person name="Stajich J.E."/>
            <person name="Barry K."/>
            <person name="Grigoriev I.V."/>
            <person name="Crous P."/>
            <person name="Smith M.E."/>
        </authorList>
    </citation>
    <scope>NUCLEOTIDE SEQUENCE</scope>
    <source>
        <strain evidence="11">IMI 214461</strain>
    </source>
</reference>
<proteinExistence type="inferred from homology"/>
<comment type="caution">
    <text evidence="11">The sequence shown here is derived from an EMBL/GenBank/DDBJ whole genome shotgun (WGS) entry which is preliminary data.</text>
</comment>
<dbReference type="AlphaFoldDB" id="A0A9W8BAF1"/>
<dbReference type="InterPro" id="IPR037171">
    <property type="entry name" value="NagB/RpiA_transferase-like"/>
</dbReference>
<dbReference type="PANTHER" id="PTHR45859">
    <property type="entry name" value="TRANSLATION INITIATION FACTOR EIF-2B SUBUNIT BETA"/>
    <property type="match status" value="1"/>
</dbReference>
<accession>A0A9W8BAF1</accession>
<evidence type="ECO:0000256" key="7">
    <source>
        <dbReference type="ARBA" id="ARBA00044228"/>
    </source>
</evidence>
<keyword evidence="4" id="KW-0396">Initiation factor</keyword>
<dbReference type="Pfam" id="PF01008">
    <property type="entry name" value="IF-2B"/>
    <property type="match status" value="1"/>
</dbReference>
<dbReference type="GO" id="GO:0005829">
    <property type="term" value="C:cytosol"/>
    <property type="evidence" value="ECO:0007669"/>
    <property type="project" value="UniProtKB-SubCell"/>
</dbReference>
<evidence type="ECO:0000256" key="10">
    <source>
        <dbReference type="SAM" id="MobiDB-lite"/>
    </source>
</evidence>
<protein>
    <recommendedName>
        <fullName evidence="6">Translation initiation factor eIF2B subunit beta</fullName>
    </recommendedName>
    <alternativeName>
        <fullName evidence="7">eIF2B GDP-GTP exchange factor subunit beta</fullName>
    </alternativeName>
</protein>
<dbReference type="PANTHER" id="PTHR45859:SF1">
    <property type="entry name" value="TRANSLATION INITIATION FACTOR EIF-2B SUBUNIT BETA"/>
    <property type="match status" value="1"/>
</dbReference>
<dbReference type="InterPro" id="IPR051855">
    <property type="entry name" value="eIF2B_beta_subunit"/>
</dbReference>
<dbReference type="GO" id="GO:0005851">
    <property type="term" value="C:eukaryotic translation initiation factor 2B complex"/>
    <property type="evidence" value="ECO:0007669"/>
    <property type="project" value="TreeGrafter"/>
</dbReference>
<dbReference type="InterPro" id="IPR042529">
    <property type="entry name" value="IF_2B-like_C"/>
</dbReference>
<evidence type="ECO:0000256" key="1">
    <source>
        <dbReference type="ARBA" id="ARBA00004514"/>
    </source>
</evidence>
<dbReference type="GO" id="GO:0005085">
    <property type="term" value="F:guanyl-nucleotide exchange factor activity"/>
    <property type="evidence" value="ECO:0007669"/>
    <property type="project" value="TreeGrafter"/>
</dbReference>
<evidence type="ECO:0000256" key="4">
    <source>
        <dbReference type="ARBA" id="ARBA00022540"/>
    </source>
</evidence>
<feature type="region of interest" description="Disordered" evidence="10">
    <location>
        <begin position="100"/>
        <end position="139"/>
    </location>
</feature>
<dbReference type="InterPro" id="IPR000649">
    <property type="entry name" value="IF-2B-related"/>
</dbReference>
<evidence type="ECO:0000256" key="2">
    <source>
        <dbReference type="ARBA" id="ARBA00007251"/>
    </source>
</evidence>
<evidence type="ECO:0000256" key="3">
    <source>
        <dbReference type="ARBA" id="ARBA00022490"/>
    </source>
</evidence>
<dbReference type="GO" id="GO:0003743">
    <property type="term" value="F:translation initiation factor activity"/>
    <property type="evidence" value="ECO:0007669"/>
    <property type="project" value="UniProtKB-KW"/>
</dbReference>
<evidence type="ECO:0000256" key="8">
    <source>
        <dbReference type="ARBA" id="ARBA00046432"/>
    </source>
</evidence>
<comment type="subunit">
    <text evidence="8">Component of the translation initiation factor 2B (eIF2B) complex which is a heterodecamer of two sets of five different subunits: alpha, beta, gamma, delta and epsilon. Subunits alpha, beta and delta comprise a regulatory subcomplex and subunits epsilon and gamma comprise a catalytic subcomplex. Within the complex, the hexameric regulatory complex resides at the center, with the two heterodimeric catalytic subcomplexes bound on opposite sides.</text>
</comment>
<evidence type="ECO:0000256" key="6">
    <source>
        <dbReference type="ARBA" id="ARBA00044122"/>
    </source>
</evidence>
<comment type="similarity">
    <text evidence="2 9">Belongs to the eIF-2B alpha/beta/delta subunits family.</text>
</comment>
<gene>
    <name evidence="11" type="primary">GCD7</name>
    <name evidence="11" type="ORF">H4R26_004758</name>
</gene>
<keyword evidence="12" id="KW-1185">Reference proteome</keyword>
<dbReference type="OrthoDB" id="269919at2759"/>
<sequence>MASSSSANAKQEVALSREVPSLIESFITRLKRGKVVEAKRVALETAELLREIVSRSAIDDLATLTGLLRTVGKRLIAAQPRELIIYNVVCRILHNVKEEAKGEGGADEEEERAGRTKSGARKERAAGMGVGGRLEDGGRTDGGRGGYQLKMVVLEVIREFMDEVEGTEAAIEENAREHIHSNEIILTCGRSHTVERFLKHAASKAKRLHVIVAESAPGYAGQAQARGLASANIDVIVVSDAAVFGIMSRVNKVILGAHAVLANGGVVADSGAHMIAAAARHHATQVVVCAGQYKYSPLFPFDDDGFNTVVAPDVAVAYGDGALVGAVDVANPHYDYVPPELVDILVDQTGGHLPSYLYRLQQESYEGAGSRQWWGAEGSGQ</sequence>
<dbReference type="Proteomes" id="UP001150907">
    <property type="component" value="Unassembled WGS sequence"/>
</dbReference>
<evidence type="ECO:0000313" key="12">
    <source>
        <dbReference type="Proteomes" id="UP001150907"/>
    </source>
</evidence>